<name>A0A0G4B423_9BACT</name>
<proteinExistence type="predicted"/>
<reference evidence="1 2" key="1">
    <citation type="journal article" date="2015" name="Nature">
        <title>rRNA introns, odd ribosomes, and small enigmatic genomes across a large radiation of phyla.</title>
        <authorList>
            <person name="Brown C.T."/>
            <person name="Hug L.A."/>
            <person name="Thomas B.C."/>
            <person name="Sharon I."/>
            <person name="Castelle C.J."/>
            <person name="Singh A."/>
            <person name="Wilkins M.J."/>
            <person name="Williams K.H."/>
            <person name="Banfield J.F."/>
        </authorList>
    </citation>
    <scope>NUCLEOTIDE SEQUENCE [LARGE SCALE GENOMIC DNA]</scope>
</reference>
<dbReference type="KEGG" id="bbgw:UT28_C0001G0510"/>
<dbReference type="AlphaFoldDB" id="A0A0G4B423"/>
<organism evidence="1 2">
    <name type="scientific">Berkelbacteria bacterium GW2011_GWE1_39_12</name>
    <dbReference type="NCBI Taxonomy" id="1618337"/>
    <lineage>
        <taxon>Bacteria</taxon>
        <taxon>Candidatus Berkelbacteria</taxon>
    </lineage>
</organism>
<evidence type="ECO:0000313" key="2">
    <source>
        <dbReference type="Proteomes" id="UP000035648"/>
    </source>
</evidence>
<dbReference type="Proteomes" id="UP000035648">
    <property type="component" value="Chromosome"/>
</dbReference>
<accession>A0A0G4B423</accession>
<dbReference type="EMBL" id="CP011213">
    <property type="protein sequence ID" value="AKM82315.1"/>
    <property type="molecule type" value="Genomic_DNA"/>
</dbReference>
<sequence length="199" mass="21895">MGETKVVDGSVIERRKEGGVVIFASFSGKLELVPQLGDGGKIGLIIHDTSSRTAGFVTSPEALTVALKILREEKEVEELVVNCPHFSLEPGGERGCLAHAHEDRSLPCSIRTKQQLDLCEDYRLSMSDLKRRIEACEFRCSKGCMAGAAKPGKTVGPCWVKNEADLNKCEADGKYRTKAELCAELHECVENFDPRDRID</sequence>
<dbReference type="STRING" id="1618337.UT28_C0001G0510"/>
<evidence type="ECO:0000313" key="1">
    <source>
        <dbReference type="EMBL" id="AKM82315.1"/>
    </source>
</evidence>
<protein>
    <submittedName>
        <fullName evidence="1">Uncharacterized protein</fullName>
    </submittedName>
</protein>
<gene>
    <name evidence="1" type="ORF">UT28_C0001G0510</name>
</gene>